<evidence type="ECO:0000313" key="13">
    <source>
        <dbReference type="Proteomes" id="UP001408356"/>
    </source>
</evidence>
<feature type="region of interest" description="N-terminal hotdog fold" evidence="7">
    <location>
        <begin position="958"/>
        <end position="1089"/>
    </location>
</feature>
<dbReference type="InterPro" id="IPR032821">
    <property type="entry name" value="PKS_assoc"/>
</dbReference>
<keyword evidence="2" id="KW-0597">Phosphoprotein</keyword>
<accession>A0ABR2V1D4</accession>
<dbReference type="InterPro" id="IPR049552">
    <property type="entry name" value="PKS_DH_N"/>
</dbReference>
<dbReference type="InterPro" id="IPR020807">
    <property type="entry name" value="PKS_DH"/>
</dbReference>
<dbReference type="Pfam" id="PF00698">
    <property type="entry name" value="Acyl_transf_1"/>
    <property type="match status" value="1"/>
</dbReference>
<keyword evidence="4" id="KW-0521">NADP</keyword>
<evidence type="ECO:0008006" key="14">
    <source>
        <dbReference type="Google" id="ProtNLM"/>
    </source>
</evidence>
<dbReference type="InterPro" id="IPR018201">
    <property type="entry name" value="Ketoacyl_synth_AS"/>
</dbReference>
<feature type="domain" description="Ketosynthase family 3 (KS3)" evidence="10">
    <location>
        <begin position="12"/>
        <end position="441"/>
    </location>
</feature>
<dbReference type="Proteomes" id="UP001408356">
    <property type="component" value="Unassembled WGS sequence"/>
</dbReference>
<dbReference type="InterPro" id="IPR050091">
    <property type="entry name" value="PKS_NRPS_Biosynth_Enz"/>
</dbReference>
<dbReference type="SUPFAM" id="SSF47336">
    <property type="entry name" value="ACP-like"/>
    <property type="match status" value="1"/>
</dbReference>
<evidence type="ECO:0000256" key="2">
    <source>
        <dbReference type="ARBA" id="ARBA00022553"/>
    </source>
</evidence>
<feature type="domain" description="PKS/mFAS DH" evidence="11">
    <location>
        <begin position="958"/>
        <end position="1260"/>
    </location>
</feature>
<dbReference type="InterPro" id="IPR014030">
    <property type="entry name" value="Ketoacyl_synth_N"/>
</dbReference>
<dbReference type="Gene3D" id="3.40.47.10">
    <property type="match status" value="1"/>
</dbReference>
<dbReference type="Gene3D" id="1.10.1200.10">
    <property type="entry name" value="ACP-like"/>
    <property type="match status" value="1"/>
</dbReference>
<feature type="domain" description="Carrier" evidence="9">
    <location>
        <begin position="2095"/>
        <end position="2178"/>
    </location>
</feature>
<sequence length="2187" mass="239255">MPFIDLNENEDLEPIAIVGMACRLPGAIDSASKFWETLRDKKSVRTPKVPSNRFNIDAHYHPDLSRPGSYSGMGGYFLDGNPVDFDPSFFNMTPVEAQWLDPQQRKMLEVCYEVFENAGVRLDEAAGSNTGVYAASFTSDYQQMSIFERDFRHNYAATGVDPGIISNRINNAFNLNGPSCLINTACSSALYAIHHACHALRTRDCDAAIAAGVNLIMMVDQQMNTAKLGVLSPTSECHTFDESADGYGRAEAAGALYLKRFSEAVRDGDLIRGVIRTSAVNTNGKVEGMGITFPNALGQERVLRQAYERCNLDPNQTAYLECHGTGTPTGDPIEVKAVAQGMNDSRSTDKPLILGAAKANIGHSEAASGIFATMKAALMTEKAQIPGVYGFKKLNPNIKDKEWNVKIAQDLAPWPADFDVRRASVSSFGYGGTNAHLVVESVDSLCSWYQHGEPKAAAMYTYDSASTDRPFLVTMSAHDRKTLSRNIEAHQRIVSDYYIPDLAYTLNERRTRFSGARGYTIAWPGRETEAFAPTSFGYASKVPHTKGPQPEVGFVLTGQGSQWARMGYEAMRRYPRFGKVVDAMDRVLQRAIAPQYRPSWSLRQILEEPAESSQVGKPDISQPACTAIQIAIIELFVSWGITPTVTVGHSSGEIAAAYAAGRISAPEAILAAYFRGLAVKLAAPAGTMLAVGLGASKIQEYIDFLPPDVAERIAIACENSPGSVTLSGSEDDIFAVKKIMDEFGIFARQLKTGKAYHSSHMNAVAPLYEEFYIKAHSNLTESDFSWRQPQVRMMSSVTGSQIQESHLSIAYWCENLRGRVRFDAAVQALGNDHNFANVKVLIEIGAHSALRGPVEQIIAENGFDLAYVGSLVRGKDDAESLLRTAGELYLRGIDVEFALINSLNSNARPLYVNSVKNFSQSQGRCLVDLPPYQWNYERQHWYEPRAIADLRTSKQPRHDVLGRRIFGLSSNAPTWKNMLRQRDVAWFPHHTLGTDAVFPAAGHVSLAIEALLQQLDLEPAEAGGVEFANIDIRKALMVPDSDDGIEVHTRLEKGISDDWYSFTVESVAAGSDVWTLHSTGKIRRKQSRDKKLSDCPYKPIQLHQRVAAKRWYRSLNRVGFRYGPSFQTMTQAVRTNGKDRWASTGIKVHTKQTELESRYMLHPSTIDGCLHAVIAAVHRGLHKEMPWGVVPLTIEDMSVNFPNSVAELENDGSCFAWVEGDASSSRHFMGNVQLFSADSSSCLLDIRNLKMIAYEAAIPPSSAEIVPREPYRTVRWVESDVALGQLKRATDGGREQPQHVVVLQQNHNSTGHALSDALQGTPAFISASNLENHQEVEGLVVDDADGSILADVTEESWASLKKVLIESGKPMVWVTRGANQGLSVDSGLPQGFLRAVRSEVPTARISLVDADREVPINTVAAIIEHQFAVLKGTTNAPTDIQQDFECWLTKDSQVLVPRLESDETLNRLVNEQEQDYSIETISASKSYKSKLANEQLIWEVVNEAQDLHHLEVEVQVQLAEFTKGDISARVVERGARTVVGNITRTGSGFDEAALSGRSVVAYADRRPGNFLETHIVTSAFAFLDEDVKHNADLVKSIAELAKVVDALAMSSTDELSGQHVIIVAEAATTPFQETVARLGTHLDFRVSTITDVADRAKVRSLVSSANIVVTTGLPNAETIQHVWQAMPSRSTFVFGADTPIDSYSPLDVRPFARSVALRTCGGDSKTTLETSVAFLNTLSNICRPAIGGVGIQELSDSLESVRRSLAGTDNKSVVEIVYGESIVKTYKPLAQHANFTPDGAYLLVGCLGGLGRSLTTWMRERGCRNFVFLSRSGATKPEAIDVVDRLTESGATVQVFNVDAGDEEAVNDVVQQVSRKLHIRGVVHAAMVLRDGLYENMSFAAYQEALQPKMKGAISLDKALGNTPLDFFLMTSSISAVLGNPGQANYCAANSYLDFLALRRRRNGLAACSIALPMVEDVGVVAENVAVAEALARKMPFGINEKEMLAAFEAAILHGRPQESQVVGLGDVQLVLGLEPEAMLQAMDDDGVDLSDVFWHRDARMSSVRTSLEAKQEEKGAATTGHGSDRSFTSTLKGLPQDEMLQTLSAHIVDRTGRILGLDPETFQLEGVSLGNHGVDSMIGVELQRWLFSEFGLQVSVTTLSDPSTTFGGLARIVAGHLDLLEVKEDS</sequence>
<dbReference type="Pfam" id="PF02801">
    <property type="entry name" value="Ketoacyl-synt_C"/>
    <property type="match status" value="1"/>
</dbReference>
<dbReference type="SUPFAM" id="SSF51735">
    <property type="entry name" value="NAD(P)-binding Rossmann-fold domains"/>
    <property type="match status" value="1"/>
</dbReference>
<dbReference type="InterPro" id="IPR020806">
    <property type="entry name" value="PKS_PP-bd"/>
</dbReference>
<evidence type="ECO:0000313" key="12">
    <source>
        <dbReference type="EMBL" id="KAK9420624.1"/>
    </source>
</evidence>
<protein>
    <recommendedName>
        <fullName evidence="14">Polyketide synthase</fullName>
    </recommendedName>
</protein>
<dbReference type="InterPro" id="IPR013968">
    <property type="entry name" value="PKS_KR"/>
</dbReference>
<evidence type="ECO:0000259" key="11">
    <source>
        <dbReference type="PROSITE" id="PS52019"/>
    </source>
</evidence>
<dbReference type="InterPro" id="IPR049900">
    <property type="entry name" value="PKS_mFAS_DH"/>
</dbReference>
<dbReference type="InterPro" id="IPR049551">
    <property type="entry name" value="PKS_DH_C"/>
</dbReference>
<dbReference type="SMART" id="SM00826">
    <property type="entry name" value="PKS_DH"/>
    <property type="match status" value="1"/>
</dbReference>
<evidence type="ECO:0000256" key="4">
    <source>
        <dbReference type="ARBA" id="ARBA00022857"/>
    </source>
</evidence>
<dbReference type="InterPro" id="IPR016035">
    <property type="entry name" value="Acyl_Trfase/lysoPLipase"/>
</dbReference>
<dbReference type="InterPro" id="IPR009081">
    <property type="entry name" value="PP-bd_ACP"/>
</dbReference>
<dbReference type="InterPro" id="IPR014031">
    <property type="entry name" value="Ketoacyl_synth_C"/>
</dbReference>
<dbReference type="SMART" id="SM00822">
    <property type="entry name" value="PKS_KR"/>
    <property type="match status" value="1"/>
</dbReference>
<dbReference type="SMART" id="SM00827">
    <property type="entry name" value="PKS_AT"/>
    <property type="match status" value="1"/>
</dbReference>
<dbReference type="SMART" id="SM00823">
    <property type="entry name" value="PKS_PP"/>
    <property type="match status" value="1"/>
</dbReference>
<dbReference type="InterPro" id="IPR016039">
    <property type="entry name" value="Thiolase-like"/>
</dbReference>
<evidence type="ECO:0000256" key="6">
    <source>
        <dbReference type="ARBA" id="ARBA00023268"/>
    </source>
</evidence>
<dbReference type="InterPro" id="IPR036291">
    <property type="entry name" value="NAD(P)-bd_dom_sf"/>
</dbReference>
<dbReference type="CDD" id="cd05274">
    <property type="entry name" value="KR_FAS_SDR_x"/>
    <property type="match status" value="1"/>
</dbReference>
<proteinExistence type="predicted"/>
<feature type="region of interest" description="C-terminal hotdog fold" evidence="7">
    <location>
        <begin position="1103"/>
        <end position="1260"/>
    </location>
</feature>
<evidence type="ECO:0000256" key="7">
    <source>
        <dbReference type="PROSITE-ProRule" id="PRU01363"/>
    </source>
</evidence>
<evidence type="ECO:0000259" key="9">
    <source>
        <dbReference type="PROSITE" id="PS50075"/>
    </source>
</evidence>
<evidence type="ECO:0000256" key="8">
    <source>
        <dbReference type="SAM" id="MobiDB-lite"/>
    </source>
</evidence>
<dbReference type="SUPFAM" id="SSF52151">
    <property type="entry name" value="FabD/lysophospholipase-like"/>
    <property type="match status" value="1"/>
</dbReference>
<dbReference type="SUPFAM" id="SSF53901">
    <property type="entry name" value="Thiolase-like"/>
    <property type="match status" value="1"/>
</dbReference>
<dbReference type="PROSITE" id="PS50075">
    <property type="entry name" value="CARRIER"/>
    <property type="match status" value="1"/>
</dbReference>
<dbReference type="Gene3D" id="3.40.50.720">
    <property type="entry name" value="NAD(P)-binding Rossmann-like Domain"/>
    <property type="match status" value="1"/>
</dbReference>
<keyword evidence="1" id="KW-0596">Phosphopantetheine</keyword>
<dbReference type="InterPro" id="IPR036736">
    <property type="entry name" value="ACP-like_sf"/>
</dbReference>
<dbReference type="Pfam" id="PF16197">
    <property type="entry name" value="KAsynt_C_assoc"/>
    <property type="match status" value="1"/>
</dbReference>
<dbReference type="InterPro" id="IPR057326">
    <property type="entry name" value="KR_dom"/>
</dbReference>
<feature type="active site" description="Proton acceptor; for dehydratase activity" evidence="7">
    <location>
        <position position="990"/>
    </location>
</feature>
<gene>
    <name evidence="12" type="ORF">SUNI508_00715</name>
</gene>
<feature type="active site" description="Proton donor; for dehydratase activity" evidence="7">
    <location>
        <position position="1167"/>
    </location>
</feature>
<dbReference type="InterPro" id="IPR014043">
    <property type="entry name" value="Acyl_transferase_dom"/>
</dbReference>
<dbReference type="Pfam" id="PF14765">
    <property type="entry name" value="PS-DH"/>
    <property type="match status" value="1"/>
</dbReference>
<evidence type="ECO:0000256" key="1">
    <source>
        <dbReference type="ARBA" id="ARBA00022450"/>
    </source>
</evidence>
<dbReference type="InterPro" id="IPR001227">
    <property type="entry name" value="Ac_transferase_dom_sf"/>
</dbReference>
<feature type="region of interest" description="Disordered" evidence="8">
    <location>
        <begin position="2065"/>
        <end position="2091"/>
    </location>
</feature>
<dbReference type="EMBL" id="JARVKF010000223">
    <property type="protein sequence ID" value="KAK9420624.1"/>
    <property type="molecule type" value="Genomic_DNA"/>
</dbReference>
<keyword evidence="5" id="KW-0560">Oxidoreductase</keyword>
<dbReference type="PANTHER" id="PTHR43775:SF50">
    <property type="entry name" value="HIGHLY REDUCING POLYKETIDE SYNTHASE SRDA"/>
    <property type="match status" value="1"/>
</dbReference>
<evidence type="ECO:0000259" key="10">
    <source>
        <dbReference type="PROSITE" id="PS52004"/>
    </source>
</evidence>
<dbReference type="InterPro" id="IPR042104">
    <property type="entry name" value="PKS_dehydratase_sf"/>
</dbReference>
<dbReference type="Pfam" id="PF00109">
    <property type="entry name" value="ketoacyl-synt"/>
    <property type="match status" value="1"/>
</dbReference>
<comment type="caution">
    <text evidence="12">The sequence shown here is derived from an EMBL/GenBank/DDBJ whole genome shotgun (WGS) entry which is preliminary data.</text>
</comment>
<evidence type="ECO:0000256" key="5">
    <source>
        <dbReference type="ARBA" id="ARBA00023002"/>
    </source>
</evidence>
<dbReference type="InterPro" id="IPR020841">
    <property type="entry name" value="PKS_Beta-ketoAc_synthase_dom"/>
</dbReference>
<dbReference type="PROSITE" id="PS52019">
    <property type="entry name" value="PKS_MFAS_DH"/>
    <property type="match status" value="1"/>
</dbReference>
<name>A0ABR2V1D4_9PEZI</name>
<dbReference type="PROSITE" id="PS52004">
    <property type="entry name" value="KS3_2"/>
    <property type="match status" value="1"/>
</dbReference>
<dbReference type="Gene3D" id="3.40.366.10">
    <property type="entry name" value="Malonyl-Coenzyme A Acyl Carrier Protein, domain 2"/>
    <property type="match status" value="1"/>
</dbReference>
<dbReference type="InterPro" id="IPR016036">
    <property type="entry name" value="Malonyl_transacylase_ACP-bd"/>
</dbReference>
<dbReference type="SMART" id="SM00825">
    <property type="entry name" value="PKS_KS"/>
    <property type="match status" value="1"/>
</dbReference>
<dbReference type="PANTHER" id="PTHR43775">
    <property type="entry name" value="FATTY ACID SYNTHASE"/>
    <property type="match status" value="1"/>
</dbReference>
<dbReference type="PROSITE" id="PS00606">
    <property type="entry name" value="KS3_1"/>
    <property type="match status" value="1"/>
</dbReference>
<dbReference type="SUPFAM" id="SSF55048">
    <property type="entry name" value="Probable ACP-binding domain of malonyl-CoA ACP transacylase"/>
    <property type="match status" value="1"/>
</dbReference>
<dbReference type="Pfam" id="PF08659">
    <property type="entry name" value="KR"/>
    <property type="match status" value="1"/>
</dbReference>
<keyword evidence="13" id="KW-1185">Reference proteome</keyword>
<keyword evidence="6" id="KW-0511">Multifunctional enzyme</keyword>
<reference evidence="12 13" key="1">
    <citation type="journal article" date="2024" name="J. Plant Pathol.">
        <title>Sequence and assembly of the genome of Seiridium unicorne, isolate CBS 538.82, causal agent of cypress canker disease.</title>
        <authorList>
            <person name="Scali E."/>
            <person name="Rocca G.D."/>
            <person name="Danti R."/>
            <person name="Garbelotto M."/>
            <person name="Barberini S."/>
            <person name="Baroncelli R."/>
            <person name="Emiliani G."/>
        </authorList>
    </citation>
    <scope>NUCLEOTIDE SEQUENCE [LARGE SCALE GENOMIC DNA]</scope>
    <source>
        <strain evidence="12 13">BM-138-508</strain>
    </source>
</reference>
<dbReference type="CDD" id="cd00833">
    <property type="entry name" value="PKS"/>
    <property type="match status" value="1"/>
</dbReference>
<keyword evidence="3" id="KW-0808">Transferase</keyword>
<organism evidence="12 13">
    <name type="scientific">Seiridium unicorne</name>
    <dbReference type="NCBI Taxonomy" id="138068"/>
    <lineage>
        <taxon>Eukaryota</taxon>
        <taxon>Fungi</taxon>
        <taxon>Dikarya</taxon>
        <taxon>Ascomycota</taxon>
        <taxon>Pezizomycotina</taxon>
        <taxon>Sordariomycetes</taxon>
        <taxon>Xylariomycetidae</taxon>
        <taxon>Amphisphaeriales</taxon>
        <taxon>Sporocadaceae</taxon>
        <taxon>Seiridium</taxon>
    </lineage>
</organism>
<dbReference type="Pfam" id="PF21089">
    <property type="entry name" value="PKS_DH_N"/>
    <property type="match status" value="1"/>
</dbReference>
<dbReference type="Gene3D" id="3.10.129.110">
    <property type="entry name" value="Polyketide synthase dehydratase"/>
    <property type="match status" value="1"/>
</dbReference>
<evidence type="ECO:0000256" key="3">
    <source>
        <dbReference type="ARBA" id="ARBA00022679"/>
    </source>
</evidence>